<dbReference type="GO" id="GO:0000209">
    <property type="term" value="P:protein polyubiquitination"/>
    <property type="evidence" value="ECO:0007669"/>
    <property type="project" value="TreeGrafter"/>
</dbReference>
<dbReference type="InterPro" id="IPR001680">
    <property type="entry name" value="WD40_rpt"/>
</dbReference>
<organism evidence="2 3">
    <name type="scientific">Cylicocyclus nassatus</name>
    <name type="common">Nematode worm</name>
    <dbReference type="NCBI Taxonomy" id="53992"/>
    <lineage>
        <taxon>Eukaryota</taxon>
        <taxon>Metazoa</taxon>
        <taxon>Ecdysozoa</taxon>
        <taxon>Nematoda</taxon>
        <taxon>Chromadorea</taxon>
        <taxon>Rhabditida</taxon>
        <taxon>Rhabditina</taxon>
        <taxon>Rhabditomorpha</taxon>
        <taxon>Strongyloidea</taxon>
        <taxon>Strongylidae</taxon>
        <taxon>Cylicocyclus</taxon>
    </lineage>
</organism>
<dbReference type="PANTHER" id="PTHR46202:SF1">
    <property type="entry name" value="DNA EXCISION REPAIR PROTEIN ERCC-8"/>
    <property type="match status" value="1"/>
</dbReference>
<dbReference type="InterPro" id="IPR036322">
    <property type="entry name" value="WD40_repeat_dom_sf"/>
</dbReference>
<dbReference type="Gene3D" id="2.130.10.10">
    <property type="entry name" value="YVTN repeat-like/Quinoprotein amine dehydrogenase"/>
    <property type="match status" value="1"/>
</dbReference>
<dbReference type="SMART" id="SM00320">
    <property type="entry name" value="WD40"/>
    <property type="match status" value="5"/>
</dbReference>
<dbReference type="EMBL" id="CATQJL010000316">
    <property type="protein sequence ID" value="CAJ0606942.1"/>
    <property type="molecule type" value="Genomic_DNA"/>
</dbReference>
<dbReference type="PROSITE" id="PS50082">
    <property type="entry name" value="WD_REPEATS_2"/>
    <property type="match status" value="1"/>
</dbReference>
<dbReference type="GO" id="GO:0000109">
    <property type="term" value="C:nucleotide-excision repair complex"/>
    <property type="evidence" value="ECO:0007669"/>
    <property type="project" value="TreeGrafter"/>
</dbReference>
<accession>A0AA36HB16</accession>
<dbReference type="InterPro" id="IPR015943">
    <property type="entry name" value="WD40/YVTN_repeat-like_dom_sf"/>
</dbReference>
<evidence type="ECO:0000313" key="3">
    <source>
        <dbReference type="Proteomes" id="UP001176961"/>
    </source>
</evidence>
<dbReference type="PANTHER" id="PTHR46202">
    <property type="entry name" value="DNA EXCISION REPAIR PROTEIN ERCC-8"/>
    <property type="match status" value="1"/>
</dbReference>
<dbReference type="GO" id="GO:0031464">
    <property type="term" value="C:Cul4A-RING E3 ubiquitin ligase complex"/>
    <property type="evidence" value="ECO:0007669"/>
    <property type="project" value="TreeGrafter"/>
</dbReference>
<evidence type="ECO:0000256" key="1">
    <source>
        <dbReference type="PROSITE-ProRule" id="PRU00221"/>
    </source>
</evidence>
<dbReference type="Pfam" id="PF00400">
    <property type="entry name" value="WD40"/>
    <property type="match status" value="1"/>
</dbReference>
<reference evidence="2" key="1">
    <citation type="submission" date="2023-07" db="EMBL/GenBank/DDBJ databases">
        <authorList>
            <consortium name="CYATHOMIX"/>
        </authorList>
    </citation>
    <scope>NUCLEOTIDE SEQUENCE</scope>
    <source>
        <strain evidence="2">N/A</strain>
    </source>
</reference>
<dbReference type="InterPro" id="IPR042238">
    <property type="entry name" value="Rad28/ERCC8/Ckn1/ATCSA-1"/>
</dbReference>
<keyword evidence="1" id="KW-0853">WD repeat</keyword>
<evidence type="ECO:0008006" key="4">
    <source>
        <dbReference type="Google" id="ProtNLM"/>
    </source>
</evidence>
<keyword evidence="3" id="KW-1185">Reference proteome</keyword>
<dbReference type="GO" id="GO:0006283">
    <property type="term" value="P:transcription-coupled nucleotide-excision repair"/>
    <property type="evidence" value="ECO:0007669"/>
    <property type="project" value="InterPro"/>
</dbReference>
<comment type="caution">
    <text evidence="2">The sequence shown here is derived from an EMBL/GenBank/DDBJ whole genome shotgun (WGS) entry which is preliminary data.</text>
</comment>
<name>A0AA36HB16_CYLNA</name>
<dbReference type="AlphaFoldDB" id="A0AA36HB16"/>
<dbReference type="GO" id="GO:0043161">
    <property type="term" value="P:proteasome-mediated ubiquitin-dependent protein catabolic process"/>
    <property type="evidence" value="ECO:0007669"/>
    <property type="project" value="TreeGrafter"/>
</dbReference>
<gene>
    <name evidence="2" type="ORF">CYNAS_LOCUS18925</name>
</gene>
<sequence>MDLLIGREKGLVRQSLIKNTLYDERLETLRILRKHHIENVSAAVSCMAIDRVENSFLLCGGISGALYLSNLLVSDFFGGERKEKLTLPASFSHKHFVTGCQWYRDIRLFVSTSSSGELTAWDLTSLSALETYNVCESGKWRPQLHWNEVDKTNPLIAITNGSNNVPLYDLRVGGLAQEVRTKRKTVRAVRWLPSKHHILFCGDNNGLLSVWDVRSNRSALASRLIRPGNSIRGIRVTSDGNHLILVFYNGEVILCDAVTMKELAMYQIHRHRQWTEKMSNALDHFAISDEGTSVRVALPVGDDIDWIRFSRGFREEQSVTLTSTLSAHLSRVNACVYRYGSQQLYTAGADRNVLCWAPECERKRLQLEAESVKVSAITNDDWSDDD</sequence>
<protein>
    <recommendedName>
        <fullName evidence="4">DNA excision repair protein ERCC-8</fullName>
    </recommendedName>
</protein>
<dbReference type="Proteomes" id="UP001176961">
    <property type="component" value="Unassembled WGS sequence"/>
</dbReference>
<evidence type="ECO:0000313" key="2">
    <source>
        <dbReference type="EMBL" id="CAJ0606942.1"/>
    </source>
</evidence>
<proteinExistence type="predicted"/>
<dbReference type="SUPFAM" id="SSF50978">
    <property type="entry name" value="WD40 repeat-like"/>
    <property type="match status" value="1"/>
</dbReference>
<feature type="repeat" description="WD" evidence="1">
    <location>
        <begin position="90"/>
        <end position="131"/>
    </location>
</feature>